<dbReference type="CDD" id="cd00712">
    <property type="entry name" value="AsnB"/>
    <property type="match status" value="1"/>
</dbReference>
<name>A0A974NDI5_9GAMM</name>
<keyword evidence="11" id="KW-0436">Ligase</keyword>
<dbReference type="EC" id="6.3.5.4" evidence="3"/>
<keyword evidence="4 8" id="KW-0547">Nucleotide-binding</keyword>
<dbReference type="InterPro" id="IPR051786">
    <property type="entry name" value="ASN_synthetase/amidase"/>
</dbReference>
<dbReference type="KEGG" id="eaz:JHT90_09745"/>
<feature type="binding site" evidence="8">
    <location>
        <position position="72"/>
    </location>
    <ligand>
        <name>L-glutamine</name>
        <dbReference type="ChEBI" id="CHEBI:58359"/>
    </ligand>
</feature>
<evidence type="ECO:0000256" key="1">
    <source>
        <dbReference type="ARBA" id="ARBA00005187"/>
    </source>
</evidence>
<keyword evidence="5 8" id="KW-0067">ATP-binding</keyword>
<evidence type="ECO:0000256" key="6">
    <source>
        <dbReference type="ARBA" id="ARBA00022962"/>
    </source>
</evidence>
<dbReference type="GO" id="GO:0004066">
    <property type="term" value="F:asparagine synthase (glutamine-hydrolyzing) activity"/>
    <property type="evidence" value="ECO:0007669"/>
    <property type="project" value="UniProtKB-EC"/>
</dbReference>
<proteinExistence type="inferred from homology"/>
<dbReference type="PANTHER" id="PTHR43284:SF1">
    <property type="entry name" value="ASPARAGINE SYNTHETASE"/>
    <property type="match status" value="1"/>
</dbReference>
<dbReference type="InterPro" id="IPR006426">
    <property type="entry name" value="Asn_synth_AEB"/>
</dbReference>
<sequence length="489" mass="57045">MIHRGPDAPCCYKEIDNYKFGHNRLSILDLQERSNQPFFSRDKRYVIIYNGEVYNYQELANKYGITLETHCDTELVLELSIKIGFKEAIKEFNGIFAYIIFDTVTRDFFVARDRLGVKPLYFYQTDKGYIFSSEINAIVDLLDNQVQINEIGLRQYKKLRTFFNGQTIYKNIKMFPAGCYQQSNQIAKYWEFPTGFQLPPTDEELKWLIESSVQYRKIADVPLGSYLSGGLDSTIVAALTHELHTWTVGFKEYNEFEWGRLAADKIGSEHHEVIVTKEMFIEDAKKLIRVRKEPLSVPNEVLLYQMTREVKKQNTVVLCGEGADELFFGYDRIFRWANSIDKFDLQAFSKLYSYGSEEDLEIVESAIAPFYHYGKPIDIVAAFFQVAHLHGLLRRLDNSTMMCSVEAREPFVDYRLVERMAGVPFDYRMQDGIVKAPLKRIFKDIIPHEIIDRKKVGFPVMLDDIFGVKKEQAFDTWFDFNIKELLSEN</sequence>
<evidence type="ECO:0000313" key="12">
    <source>
        <dbReference type="Proteomes" id="UP000595278"/>
    </source>
</evidence>
<dbReference type="EMBL" id="CP067393">
    <property type="protein sequence ID" value="QQP84691.1"/>
    <property type="molecule type" value="Genomic_DNA"/>
</dbReference>
<dbReference type="PROSITE" id="PS51278">
    <property type="entry name" value="GATASE_TYPE_2"/>
    <property type="match status" value="1"/>
</dbReference>
<dbReference type="InterPro" id="IPR029055">
    <property type="entry name" value="Ntn_hydrolases_N"/>
</dbReference>
<feature type="site" description="Important for beta-aspartyl-AMP intermediate formation" evidence="9">
    <location>
        <position position="321"/>
    </location>
</feature>
<reference evidence="11 12" key="1">
    <citation type="submission" date="2021-01" db="EMBL/GenBank/DDBJ databases">
        <title>Entomomonas sp. F2A isolated from a house cricket (Acheta domesticus).</title>
        <authorList>
            <person name="Spergser J."/>
            <person name="Busse H.-J."/>
        </authorList>
    </citation>
    <scope>NUCLEOTIDE SEQUENCE [LARGE SCALE GENOMIC DNA]</scope>
    <source>
        <strain evidence="11 12">F2A</strain>
    </source>
</reference>
<dbReference type="AlphaFoldDB" id="A0A974NDI5"/>
<evidence type="ECO:0000256" key="7">
    <source>
        <dbReference type="ARBA" id="ARBA00048741"/>
    </source>
</evidence>
<keyword evidence="12" id="KW-1185">Reference proteome</keyword>
<dbReference type="NCBIfam" id="TIGR01536">
    <property type="entry name" value="asn_synth_AEB"/>
    <property type="match status" value="1"/>
</dbReference>
<dbReference type="InterPro" id="IPR014729">
    <property type="entry name" value="Rossmann-like_a/b/a_fold"/>
</dbReference>
<protein>
    <recommendedName>
        <fullName evidence="3">asparagine synthase (glutamine-hydrolyzing)</fullName>
        <ecNumber evidence="3">6.3.5.4</ecNumber>
    </recommendedName>
</protein>
<comment type="catalytic activity">
    <reaction evidence="7">
        <text>L-aspartate + L-glutamine + ATP + H2O = L-asparagine + L-glutamate + AMP + diphosphate + H(+)</text>
        <dbReference type="Rhea" id="RHEA:12228"/>
        <dbReference type="ChEBI" id="CHEBI:15377"/>
        <dbReference type="ChEBI" id="CHEBI:15378"/>
        <dbReference type="ChEBI" id="CHEBI:29985"/>
        <dbReference type="ChEBI" id="CHEBI:29991"/>
        <dbReference type="ChEBI" id="CHEBI:30616"/>
        <dbReference type="ChEBI" id="CHEBI:33019"/>
        <dbReference type="ChEBI" id="CHEBI:58048"/>
        <dbReference type="ChEBI" id="CHEBI:58359"/>
        <dbReference type="ChEBI" id="CHEBI:456215"/>
        <dbReference type="EC" id="6.3.5.4"/>
    </reaction>
</comment>
<dbReference type="CDD" id="cd01991">
    <property type="entry name" value="Asn_synthase_B_C"/>
    <property type="match status" value="1"/>
</dbReference>
<feature type="binding site" evidence="8">
    <location>
        <position position="248"/>
    </location>
    <ligand>
        <name>ATP</name>
        <dbReference type="ChEBI" id="CHEBI:30616"/>
    </ligand>
</feature>
<dbReference type="PANTHER" id="PTHR43284">
    <property type="entry name" value="ASPARAGINE SYNTHETASE (GLUTAMINE-HYDROLYZING)"/>
    <property type="match status" value="1"/>
</dbReference>
<dbReference type="RefSeq" id="WP_201090588.1">
    <property type="nucleotide sequence ID" value="NZ_CP067393.1"/>
</dbReference>
<dbReference type="PIRSF" id="PIRSF001589">
    <property type="entry name" value="Asn_synthetase_glu-h"/>
    <property type="match status" value="1"/>
</dbReference>
<gene>
    <name evidence="11" type="primary">asnB</name>
    <name evidence="11" type="ORF">JHT90_09745</name>
</gene>
<evidence type="ECO:0000256" key="8">
    <source>
        <dbReference type="PIRSR" id="PIRSR001589-2"/>
    </source>
</evidence>
<evidence type="ECO:0000256" key="2">
    <source>
        <dbReference type="ARBA" id="ARBA00005752"/>
    </source>
</evidence>
<organism evidence="11 12">
    <name type="scientific">Entomomonas asaccharolytica</name>
    <dbReference type="NCBI Taxonomy" id="2785331"/>
    <lineage>
        <taxon>Bacteria</taxon>
        <taxon>Pseudomonadati</taxon>
        <taxon>Pseudomonadota</taxon>
        <taxon>Gammaproteobacteria</taxon>
        <taxon>Pseudomonadales</taxon>
        <taxon>Pseudomonadaceae</taxon>
        <taxon>Entomomonas</taxon>
    </lineage>
</organism>
<dbReference type="InterPro" id="IPR001962">
    <property type="entry name" value="Asn_synthase"/>
</dbReference>
<dbReference type="Gene3D" id="3.60.20.10">
    <property type="entry name" value="Glutamine Phosphoribosylpyrophosphate, subunit 1, domain 1"/>
    <property type="match status" value="1"/>
</dbReference>
<dbReference type="Proteomes" id="UP000595278">
    <property type="component" value="Chromosome"/>
</dbReference>
<accession>A0A974NDI5</accession>
<dbReference type="Gene3D" id="3.40.50.620">
    <property type="entry name" value="HUPs"/>
    <property type="match status" value="1"/>
</dbReference>
<evidence type="ECO:0000256" key="9">
    <source>
        <dbReference type="PIRSR" id="PIRSR001589-3"/>
    </source>
</evidence>
<dbReference type="Pfam" id="PF13537">
    <property type="entry name" value="GATase_7"/>
    <property type="match status" value="1"/>
</dbReference>
<comment type="similarity">
    <text evidence="2">Belongs to the asparagine synthetase family.</text>
</comment>
<dbReference type="InterPro" id="IPR033738">
    <property type="entry name" value="AsnB_N"/>
</dbReference>
<keyword evidence="6" id="KW-0315">Glutamine amidotransferase</keyword>
<dbReference type="SUPFAM" id="SSF56235">
    <property type="entry name" value="N-terminal nucleophile aminohydrolases (Ntn hydrolases)"/>
    <property type="match status" value="1"/>
</dbReference>
<dbReference type="Pfam" id="PF00733">
    <property type="entry name" value="Asn_synthase"/>
    <property type="match status" value="1"/>
</dbReference>
<evidence type="ECO:0000259" key="10">
    <source>
        <dbReference type="PROSITE" id="PS51278"/>
    </source>
</evidence>
<evidence type="ECO:0000256" key="3">
    <source>
        <dbReference type="ARBA" id="ARBA00012737"/>
    </source>
</evidence>
<feature type="domain" description="Glutamine amidotransferase type-2" evidence="10">
    <location>
        <begin position="1"/>
        <end position="173"/>
    </location>
</feature>
<dbReference type="SUPFAM" id="SSF52402">
    <property type="entry name" value="Adenine nucleotide alpha hydrolases-like"/>
    <property type="match status" value="1"/>
</dbReference>
<evidence type="ECO:0000256" key="4">
    <source>
        <dbReference type="ARBA" id="ARBA00022741"/>
    </source>
</evidence>
<dbReference type="InterPro" id="IPR017932">
    <property type="entry name" value="GATase_2_dom"/>
</dbReference>
<dbReference type="GO" id="GO:0005524">
    <property type="term" value="F:ATP binding"/>
    <property type="evidence" value="ECO:0007669"/>
    <property type="project" value="UniProtKB-KW"/>
</dbReference>
<evidence type="ECO:0000313" key="11">
    <source>
        <dbReference type="EMBL" id="QQP84691.1"/>
    </source>
</evidence>
<evidence type="ECO:0000256" key="5">
    <source>
        <dbReference type="ARBA" id="ARBA00022840"/>
    </source>
</evidence>
<dbReference type="GO" id="GO:0006529">
    <property type="term" value="P:asparagine biosynthetic process"/>
    <property type="evidence" value="ECO:0007669"/>
    <property type="project" value="InterPro"/>
</dbReference>
<comment type="pathway">
    <text evidence="1">Amino-acid biosynthesis; L-asparagine biosynthesis; L-asparagine from L-aspartate (L-Gln route): step 1/1.</text>
</comment>